<dbReference type="InterPro" id="IPR023577">
    <property type="entry name" value="CYTH_domain"/>
</dbReference>
<gene>
    <name evidence="3" type="ORF">CBI38_09035</name>
</gene>
<dbReference type="PROSITE" id="PS51707">
    <property type="entry name" value="CYTH"/>
    <property type="match status" value="1"/>
</dbReference>
<dbReference type="EMBL" id="CP021354">
    <property type="protein sequence ID" value="AWK71719.1"/>
    <property type="molecule type" value="Genomic_DNA"/>
</dbReference>
<dbReference type="PANTHER" id="PTHR39339:SF1">
    <property type="entry name" value="CHAD DOMAIN-CONTAINING PROTEIN"/>
    <property type="match status" value="1"/>
</dbReference>
<feature type="domain" description="CYTH" evidence="1">
    <location>
        <begin position="5"/>
        <end position="201"/>
    </location>
</feature>
<proteinExistence type="predicted"/>
<dbReference type="PANTHER" id="PTHR39339">
    <property type="entry name" value="SLR1444 PROTEIN"/>
    <property type="match status" value="1"/>
</dbReference>
<dbReference type="Gene3D" id="1.40.20.10">
    <property type="entry name" value="CHAD domain"/>
    <property type="match status" value="1"/>
</dbReference>
<evidence type="ECO:0000313" key="3">
    <source>
        <dbReference type="EMBL" id="AWK71719.1"/>
    </source>
</evidence>
<dbReference type="CDD" id="cd07374">
    <property type="entry name" value="CYTH-like_Pase"/>
    <property type="match status" value="1"/>
</dbReference>
<dbReference type="Proteomes" id="UP000245711">
    <property type="component" value="Chromosome"/>
</dbReference>
<dbReference type="InterPro" id="IPR038186">
    <property type="entry name" value="CHAD_dom_sf"/>
</dbReference>
<evidence type="ECO:0000259" key="2">
    <source>
        <dbReference type="PROSITE" id="PS51708"/>
    </source>
</evidence>
<protein>
    <submittedName>
        <fullName evidence="3">Adenylate cyclase</fullName>
    </submittedName>
</protein>
<dbReference type="Pfam" id="PF01928">
    <property type="entry name" value="CYTH"/>
    <property type="match status" value="1"/>
</dbReference>
<dbReference type="InterPro" id="IPR033469">
    <property type="entry name" value="CYTH-like_dom_sf"/>
</dbReference>
<dbReference type="AlphaFoldDB" id="A0A2S2BT10"/>
<reference evidence="3 4" key="1">
    <citation type="submission" date="2017-05" db="EMBL/GenBank/DDBJ databases">
        <title>Isolation of Rhodococcus sp. S2-17 biodegrading of BP-3.</title>
        <authorList>
            <person name="Lee Y."/>
            <person name="Kim K.H."/>
            <person name="Chun B.H."/>
            <person name="Jung H.S."/>
            <person name="Jeon C.O."/>
        </authorList>
    </citation>
    <scope>NUCLEOTIDE SEQUENCE [LARGE SCALE GENOMIC DNA]</scope>
    <source>
        <strain evidence="3 4">S2-17</strain>
    </source>
</reference>
<organism evidence="3 4">
    <name type="scientific">Rhodococcus oxybenzonivorans</name>
    <dbReference type="NCBI Taxonomy" id="1990687"/>
    <lineage>
        <taxon>Bacteria</taxon>
        <taxon>Bacillati</taxon>
        <taxon>Actinomycetota</taxon>
        <taxon>Actinomycetes</taxon>
        <taxon>Mycobacteriales</taxon>
        <taxon>Nocardiaceae</taxon>
        <taxon>Rhodococcus</taxon>
    </lineage>
</organism>
<dbReference type="SMART" id="SM00880">
    <property type="entry name" value="CHAD"/>
    <property type="match status" value="1"/>
</dbReference>
<dbReference type="SUPFAM" id="SSF55154">
    <property type="entry name" value="CYTH-like phosphatases"/>
    <property type="match status" value="1"/>
</dbReference>
<keyword evidence="4" id="KW-1185">Reference proteome</keyword>
<dbReference type="KEGG" id="roz:CBI38_09035"/>
<sequence>MAAEQTEREDKYDVSLDFVVPALGDLVPDQGREDIDTIRLDSVYFDTADRDLLRHHLTLRRRSGDDDLGWQLKVPAGDARTEVRLPPTSDESVPDELANAVSGVALGKPLLRVASLSTVRRRHRVVDSDGNSLAELADDSVRATATAHNGGAIASQWREVEVELGDHGQERLLRDIGGRLVRSGAHTSSYASKLARALALEPHRADDDSENPARRALTDYLGTQIDEIVAGDVWLRRGLDPIHATRVAIRRFRSTLRVFKDLVDPDARSRIEDELVWYAGLLGEVRDRQVQRHRLGELVTGLPAELVMGPVAARIEQDLLGEQQRCLTVVMSALDDARYRNLLVTLAQWRTAPPLTIERGAGPKVIAKAVKRAGRKARKRLTAAVADSDATELHRARKAAKRARYAAELATPLLGGKAEKKVSEFKHVQKVLGEHQDSVLAADNLRALGARAGVTEGENGFTFGLLYALELENARQARADAAHLMK</sequence>
<dbReference type="PROSITE" id="PS51708">
    <property type="entry name" value="CHAD"/>
    <property type="match status" value="1"/>
</dbReference>
<evidence type="ECO:0000259" key="1">
    <source>
        <dbReference type="PROSITE" id="PS51707"/>
    </source>
</evidence>
<dbReference type="Pfam" id="PF05235">
    <property type="entry name" value="CHAD"/>
    <property type="match status" value="1"/>
</dbReference>
<accession>A0A2S2BT10</accession>
<dbReference type="InterPro" id="IPR007899">
    <property type="entry name" value="CHAD_dom"/>
</dbReference>
<name>A0A2S2BT10_9NOCA</name>
<dbReference type="RefSeq" id="WP_109328248.1">
    <property type="nucleotide sequence ID" value="NZ_CP021354.1"/>
</dbReference>
<dbReference type="SMART" id="SM01118">
    <property type="entry name" value="CYTH"/>
    <property type="match status" value="1"/>
</dbReference>
<feature type="domain" description="CHAD" evidence="2">
    <location>
        <begin position="210"/>
        <end position="486"/>
    </location>
</feature>
<evidence type="ECO:0000313" key="4">
    <source>
        <dbReference type="Proteomes" id="UP000245711"/>
    </source>
</evidence>
<dbReference type="OrthoDB" id="9777271at2"/>
<dbReference type="Gene3D" id="2.40.320.10">
    <property type="entry name" value="Hypothetical Protein Pfu-838710-001"/>
    <property type="match status" value="1"/>
</dbReference>